<keyword evidence="2" id="KW-0862">Zinc</keyword>
<dbReference type="GO" id="GO:0006397">
    <property type="term" value="P:mRNA processing"/>
    <property type="evidence" value="ECO:0007669"/>
    <property type="project" value="UniProtKB-KW"/>
</dbReference>
<name>A0AAD7DFW3_MYCRO</name>
<dbReference type="PROSITE" id="PS50158">
    <property type="entry name" value="ZF_CCHC"/>
    <property type="match status" value="1"/>
</dbReference>
<dbReference type="Proteomes" id="UP001221757">
    <property type="component" value="Unassembled WGS sequence"/>
</dbReference>
<evidence type="ECO:0000256" key="3">
    <source>
        <dbReference type="SAM" id="Coils"/>
    </source>
</evidence>
<keyword evidence="3" id="KW-0175">Coiled coil</keyword>
<proteinExistence type="predicted"/>
<comment type="caution">
    <text evidence="5">The sequence shown here is derived from an EMBL/GenBank/DDBJ whole genome shotgun (WGS) entry which is preliminary data.</text>
</comment>
<dbReference type="GO" id="GO:0003676">
    <property type="term" value="F:nucleic acid binding"/>
    <property type="evidence" value="ECO:0007669"/>
    <property type="project" value="InterPro"/>
</dbReference>
<evidence type="ECO:0000256" key="1">
    <source>
        <dbReference type="ARBA" id="ARBA00022664"/>
    </source>
</evidence>
<dbReference type="InterPro" id="IPR001878">
    <property type="entry name" value="Znf_CCHC"/>
</dbReference>
<reference evidence="5" key="1">
    <citation type="submission" date="2023-03" db="EMBL/GenBank/DDBJ databases">
        <title>Massive genome expansion in bonnet fungi (Mycena s.s.) driven by repeated elements and novel gene families across ecological guilds.</title>
        <authorList>
            <consortium name="Lawrence Berkeley National Laboratory"/>
            <person name="Harder C.B."/>
            <person name="Miyauchi S."/>
            <person name="Viragh M."/>
            <person name="Kuo A."/>
            <person name="Thoen E."/>
            <person name="Andreopoulos B."/>
            <person name="Lu D."/>
            <person name="Skrede I."/>
            <person name="Drula E."/>
            <person name="Henrissat B."/>
            <person name="Morin E."/>
            <person name="Kohler A."/>
            <person name="Barry K."/>
            <person name="LaButti K."/>
            <person name="Morin E."/>
            <person name="Salamov A."/>
            <person name="Lipzen A."/>
            <person name="Mereny Z."/>
            <person name="Hegedus B."/>
            <person name="Baldrian P."/>
            <person name="Stursova M."/>
            <person name="Weitz H."/>
            <person name="Taylor A."/>
            <person name="Grigoriev I.V."/>
            <person name="Nagy L.G."/>
            <person name="Martin F."/>
            <person name="Kauserud H."/>
        </authorList>
    </citation>
    <scope>NUCLEOTIDE SEQUENCE</scope>
    <source>
        <strain evidence="5">CBHHK067</strain>
    </source>
</reference>
<keyword evidence="2" id="KW-0479">Metal-binding</keyword>
<dbReference type="GO" id="GO:0008270">
    <property type="term" value="F:zinc ion binding"/>
    <property type="evidence" value="ECO:0007669"/>
    <property type="project" value="UniProtKB-KW"/>
</dbReference>
<sequence>MTDTTIKLFKGDGVRENATDFLNAIRRRILLSAACTDDQKIEYFELSLKDGSYASNWFAKLKVADKKTFKDLAAAFRTQWPAKEMAEKSKGEVQEELLGLVLTLGEGGVRVEEDGIYEYLLAVLKSWTHLKIRIKGHKYEVLPGSATASPPSQEWGHVRWALKVAELGARVDPGGGLIAQVVKNIPDALLLRVDSKSRETWSGLVQAMKDIPPSDLASIRRQEERIDAMQQQLNTANATIAGMQQTPTRGLATAFSGMAASSLERNRPDPVRRTLFPPANAAAKPAQRYRPDHERLQIIKAAPVTIHPRTPAGQAAYTQQMTAYTQAHGAGKPSEDRPYRLSRGTVAMGSGECHQCGQIGHFFDKCTVAAERRVPEAELRWRQVVQSIISRIGRAQREATAVNVVADAVEEEDGDVFGAYPSAEYDQSVIAEFLAQQGKGRGLSA</sequence>
<keyword evidence="2" id="KW-0863">Zinc-finger</keyword>
<organism evidence="5 6">
    <name type="scientific">Mycena rosella</name>
    <name type="common">Pink bonnet</name>
    <name type="synonym">Agaricus rosellus</name>
    <dbReference type="NCBI Taxonomy" id="1033263"/>
    <lineage>
        <taxon>Eukaryota</taxon>
        <taxon>Fungi</taxon>
        <taxon>Dikarya</taxon>
        <taxon>Basidiomycota</taxon>
        <taxon>Agaricomycotina</taxon>
        <taxon>Agaricomycetes</taxon>
        <taxon>Agaricomycetidae</taxon>
        <taxon>Agaricales</taxon>
        <taxon>Marasmiineae</taxon>
        <taxon>Mycenaceae</taxon>
        <taxon>Mycena</taxon>
    </lineage>
</organism>
<accession>A0AAD7DFW3</accession>
<gene>
    <name evidence="5" type="ORF">B0H17DRAFT_1135545</name>
</gene>
<evidence type="ECO:0000259" key="4">
    <source>
        <dbReference type="PROSITE" id="PS50158"/>
    </source>
</evidence>
<evidence type="ECO:0000313" key="5">
    <source>
        <dbReference type="EMBL" id="KAJ7688573.1"/>
    </source>
</evidence>
<feature type="coiled-coil region" evidence="3">
    <location>
        <begin position="219"/>
        <end position="246"/>
    </location>
</feature>
<evidence type="ECO:0000256" key="2">
    <source>
        <dbReference type="PROSITE-ProRule" id="PRU00047"/>
    </source>
</evidence>
<evidence type="ECO:0000313" key="6">
    <source>
        <dbReference type="Proteomes" id="UP001221757"/>
    </source>
</evidence>
<protein>
    <recommendedName>
        <fullName evidence="4">CCHC-type domain-containing protein</fullName>
    </recommendedName>
</protein>
<keyword evidence="6" id="KW-1185">Reference proteome</keyword>
<feature type="domain" description="CCHC-type" evidence="4">
    <location>
        <begin position="353"/>
        <end position="366"/>
    </location>
</feature>
<dbReference type="InterPro" id="IPR036875">
    <property type="entry name" value="Znf_CCHC_sf"/>
</dbReference>
<dbReference type="AlphaFoldDB" id="A0AAD7DFW3"/>
<dbReference type="SUPFAM" id="SSF57756">
    <property type="entry name" value="Retrovirus zinc finger-like domains"/>
    <property type="match status" value="1"/>
</dbReference>
<dbReference type="EMBL" id="JARKIE010000078">
    <property type="protein sequence ID" value="KAJ7688573.1"/>
    <property type="molecule type" value="Genomic_DNA"/>
</dbReference>
<keyword evidence="1" id="KW-0507">mRNA processing</keyword>